<keyword evidence="11" id="KW-0275">Fatty acid biosynthesis</keyword>
<feature type="domain" description="Cytochrome b5 heme-binding" evidence="14">
    <location>
        <begin position="412"/>
        <end position="456"/>
    </location>
</feature>
<evidence type="ECO:0000256" key="13">
    <source>
        <dbReference type="SAM" id="Phobius"/>
    </source>
</evidence>
<dbReference type="PANTHER" id="PTHR11351">
    <property type="entry name" value="ACYL-COA DESATURASE"/>
    <property type="match status" value="1"/>
</dbReference>
<evidence type="ECO:0000256" key="12">
    <source>
        <dbReference type="SAM" id="MobiDB-lite"/>
    </source>
</evidence>
<dbReference type="InterPro" id="IPR001199">
    <property type="entry name" value="Cyt_B5-like_heme/steroid-bd"/>
</dbReference>
<name>A0A8H5GU60_9AGAR</name>
<evidence type="ECO:0000256" key="7">
    <source>
        <dbReference type="ARBA" id="ARBA00023002"/>
    </source>
</evidence>
<evidence type="ECO:0000256" key="2">
    <source>
        <dbReference type="ARBA" id="ARBA00009295"/>
    </source>
</evidence>
<keyword evidence="5" id="KW-0276">Fatty acid metabolism</keyword>
<dbReference type="PRINTS" id="PR00075">
    <property type="entry name" value="FACDDSATRASE"/>
</dbReference>
<dbReference type="SUPFAM" id="SSF55856">
    <property type="entry name" value="Cytochrome b5-like heme/steroid binding domain"/>
    <property type="match status" value="1"/>
</dbReference>
<keyword evidence="8" id="KW-0408">Iron</keyword>
<feature type="transmembrane region" description="Helical" evidence="13">
    <location>
        <begin position="39"/>
        <end position="59"/>
    </location>
</feature>
<dbReference type="GO" id="GO:0005506">
    <property type="term" value="F:iron ion binding"/>
    <property type="evidence" value="ECO:0007669"/>
    <property type="project" value="TreeGrafter"/>
</dbReference>
<evidence type="ECO:0000256" key="4">
    <source>
        <dbReference type="ARBA" id="ARBA00022692"/>
    </source>
</evidence>
<keyword evidence="3" id="KW-0444">Lipid biosynthesis</keyword>
<gene>
    <name evidence="15" type="ORF">D9758_004286</name>
</gene>
<keyword evidence="4 13" id="KW-0812">Transmembrane</keyword>
<organism evidence="15 16">
    <name type="scientific">Tetrapyrgos nigripes</name>
    <dbReference type="NCBI Taxonomy" id="182062"/>
    <lineage>
        <taxon>Eukaryota</taxon>
        <taxon>Fungi</taxon>
        <taxon>Dikarya</taxon>
        <taxon>Basidiomycota</taxon>
        <taxon>Agaricomycotina</taxon>
        <taxon>Agaricomycetes</taxon>
        <taxon>Agaricomycetidae</taxon>
        <taxon>Agaricales</taxon>
        <taxon>Marasmiineae</taxon>
        <taxon>Marasmiaceae</taxon>
        <taxon>Tetrapyrgos</taxon>
    </lineage>
</organism>
<evidence type="ECO:0000313" key="15">
    <source>
        <dbReference type="EMBL" id="KAF5371269.1"/>
    </source>
</evidence>
<feature type="transmembrane region" description="Helical" evidence="13">
    <location>
        <begin position="65"/>
        <end position="87"/>
    </location>
</feature>
<sequence length="562" mass="63949">MRASKEMSEVPDNYVSYTLKNTKPLPPITLRTLHKELEYVSLVAIIVPPIVSLIGAYYVPLQRKTAIWSIIYYFCTGLGITAGYHRLWSHRCYNASSPLRLILAILGAGAVQGSIKWWSRGHRSHHRYTDTPLDPYNASEGFWWSHIGWILVKPRIRQGVADVRDLKKDWVVRWQHSNFVSLLLTMAFLFPTVVAWIGWGDAMGGLVYAGFLRLVFVHHSTFCVNSLAHWLGETPFDDKHTPKDHMITAFVTVGEGYHNFHHQVGLDSAPLSPVLTSILLLFFLLLFLHFFLNRTKQFPTDYRNAIKWYQYDPTKWFIYLCSLFRLASNLRTFPSNEIKKGILTMQMKKLREVQSGIEWPAEINRGGDEANEIWSWEKFQSTSLTRPLILISGYIHDVSFFLNTNLPGGGMDHPGGQHLINKFIGKDATTAFFGGVYEHSNAAHNLLAMKRVAILQGGHPHALDMKIRSKPSDLSTPTTSPESPASVPDDNINDIDMNRLIPPSQRLKIVDYSDFAASLLHSQRSQSSSSWAKLVTLSGLHLQEKEKEQEDGTRRVWQYDCG</sequence>
<dbReference type="PANTHER" id="PTHR11351:SF31">
    <property type="entry name" value="DESATURASE 1, ISOFORM A-RELATED"/>
    <property type="match status" value="1"/>
</dbReference>
<dbReference type="Pfam" id="PF00173">
    <property type="entry name" value="Cyt-b5"/>
    <property type="match status" value="1"/>
</dbReference>
<dbReference type="InterPro" id="IPR036400">
    <property type="entry name" value="Cyt_B5-like_heme/steroid_sf"/>
</dbReference>
<comment type="caution">
    <text evidence="15">The sequence shown here is derived from an EMBL/GenBank/DDBJ whole genome shotgun (WGS) entry which is preliminary data.</text>
</comment>
<dbReference type="PROSITE" id="PS50255">
    <property type="entry name" value="CYTOCHROME_B5_2"/>
    <property type="match status" value="1"/>
</dbReference>
<keyword evidence="7" id="KW-0560">Oxidoreductase</keyword>
<dbReference type="CDD" id="cd03505">
    <property type="entry name" value="Delta9-FADS-like"/>
    <property type="match status" value="1"/>
</dbReference>
<dbReference type="EMBL" id="JAACJM010000009">
    <property type="protein sequence ID" value="KAF5371269.1"/>
    <property type="molecule type" value="Genomic_DNA"/>
</dbReference>
<dbReference type="OrthoDB" id="10260134at2759"/>
<dbReference type="SMART" id="SM01117">
    <property type="entry name" value="Cyt-b5"/>
    <property type="match status" value="1"/>
</dbReference>
<evidence type="ECO:0000259" key="14">
    <source>
        <dbReference type="PROSITE" id="PS50255"/>
    </source>
</evidence>
<proteinExistence type="inferred from homology"/>
<evidence type="ECO:0000256" key="11">
    <source>
        <dbReference type="ARBA" id="ARBA00023160"/>
    </source>
</evidence>
<keyword evidence="6 13" id="KW-1133">Transmembrane helix</keyword>
<keyword evidence="16" id="KW-1185">Reference proteome</keyword>
<feature type="compositionally biased region" description="Low complexity" evidence="12">
    <location>
        <begin position="472"/>
        <end position="488"/>
    </location>
</feature>
<evidence type="ECO:0000256" key="1">
    <source>
        <dbReference type="ARBA" id="ARBA00004141"/>
    </source>
</evidence>
<evidence type="ECO:0000256" key="5">
    <source>
        <dbReference type="ARBA" id="ARBA00022832"/>
    </source>
</evidence>
<dbReference type="Proteomes" id="UP000559256">
    <property type="component" value="Unassembled WGS sequence"/>
</dbReference>
<dbReference type="AlphaFoldDB" id="A0A8H5GU60"/>
<keyword evidence="10 13" id="KW-0472">Membrane</keyword>
<feature type="transmembrane region" description="Helical" evidence="13">
    <location>
        <begin position="274"/>
        <end position="292"/>
    </location>
</feature>
<evidence type="ECO:0000256" key="8">
    <source>
        <dbReference type="ARBA" id="ARBA00023004"/>
    </source>
</evidence>
<dbReference type="GO" id="GO:0005789">
    <property type="term" value="C:endoplasmic reticulum membrane"/>
    <property type="evidence" value="ECO:0007669"/>
    <property type="project" value="TreeGrafter"/>
</dbReference>
<dbReference type="InterPro" id="IPR015876">
    <property type="entry name" value="Acyl-CoA_DS"/>
</dbReference>
<dbReference type="Gene3D" id="3.10.120.10">
    <property type="entry name" value="Cytochrome b5-like heme/steroid binding domain"/>
    <property type="match status" value="1"/>
</dbReference>
<reference evidence="15 16" key="1">
    <citation type="journal article" date="2020" name="ISME J.">
        <title>Uncovering the hidden diversity of litter-decomposition mechanisms in mushroom-forming fungi.</title>
        <authorList>
            <person name="Floudas D."/>
            <person name="Bentzer J."/>
            <person name="Ahren D."/>
            <person name="Johansson T."/>
            <person name="Persson P."/>
            <person name="Tunlid A."/>
        </authorList>
    </citation>
    <scope>NUCLEOTIDE SEQUENCE [LARGE SCALE GENOMIC DNA]</scope>
    <source>
        <strain evidence="15 16">CBS 291.85</strain>
    </source>
</reference>
<dbReference type="Pfam" id="PF00487">
    <property type="entry name" value="FA_desaturase"/>
    <property type="match status" value="1"/>
</dbReference>
<accession>A0A8H5GU60</accession>
<evidence type="ECO:0000256" key="9">
    <source>
        <dbReference type="ARBA" id="ARBA00023098"/>
    </source>
</evidence>
<evidence type="ECO:0000256" key="3">
    <source>
        <dbReference type="ARBA" id="ARBA00022516"/>
    </source>
</evidence>
<dbReference type="GO" id="GO:0006636">
    <property type="term" value="P:unsaturated fatty acid biosynthetic process"/>
    <property type="evidence" value="ECO:0007669"/>
    <property type="project" value="TreeGrafter"/>
</dbReference>
<keyword evidence="9" id="KW-0443">Lipid metabolism</keyword>
<feature type="region of interest" description="Disordered" evidence="12">
    <location>
        <begin position="468"/>
        <end position="494"/>
    </location>
</feature>
<dbReference type="InterPro" id="IPR005804">
    <property type="entry name" value="FA_desaturase_dom"/>
</dbReference>
<evidence type="ECO:0000256" key="6">
    <source>
        <dbReference type="ARBA" id="ARBA00022989"/>
    </source>
</evidence>
<dbReference type="GO" id="GO:0004768">
    <property type="term" value="F:stearoyl-CoA 9-desaturase activity"/>
    <property type="evidence" value="ECO:0007669"/>
    <property type="project" value="TreeGrafter"/>
</dbReference>
<feature type="transmembrane region" description="Helical" evidence="13">
    <location>
        <begin position="179"/>
        <end position="199"/>
    </location>
</feature>
<comment type="subcellular location">
    <subcellularLocation>
        <location evidence="1">Membrane</location>
        <topology evidence="1">Multi-pass membrane protein</topology>
    </subcellularLocation>
</comment>
<protein>
    <recommendedName>
        <fullName evidence="14">Cytochrome b5 heme-binding domain-containing protein</fullName>
    </recommendedName>
</protein>
<evidence type="ECO:0000313" key="16">
    <source>
        <dbReference type="Proteomes" id="UP000559256"/>
    </source>
</evidence>
<comment type="similarity">
    <text evidence="2">Belongs to the fatty acid desaturase type 1 family.</text>
</comment>
<evidence type="ECO:0000256" key="10">
    <source>
        <dbReference type="ARBA" id="ARBA00023136"/>
    </source>
</evidence>